<dbReference type="Proteomes" id="UP000616839">
    <property type="component" value="Unassembled WGS sequence"/>
</dbReference>
<evidence type="ECO:0000256" key="1">
    <source>
        <dbReference type="ARBA" id="ARBA00004651"/>
    </source>
</evidence>
<keyword evidence="4 7" id="KW-1133">Transmembrane helix</keyword>
<dbReference type="PANTHER" id="PTHR30250">
    <property type="entry name" value="PST FAMILY PREDICTED COLANIC ACID TRANSPORTER"/>
    <property type="match status" value="1"/>
</dbReference>
<feature type="transmembrane region" description="Helical" evidence="7">
    <location>
        <begin position="372"/>
        <end position="394"/>
    </location>
</feature>
<evidence type="ECO:0000313" key="9">
    <source>
        <dbReference type="Proteomes" id="UP000616839"/>
    </source>
</evidence>
<feature type="transmembrane region" description="Helical" evidence="7">
    <location>
        <begin position="234"/>
        <end position="254"/>
    </location>
</feature>
<keyword evidence="2" id="KW-1003">Cell membrane</keyword>
<accession>A0A927PZM0</accession>
<evidence type="ECO:0008006" key="10">
    <source>
        <dbReference type="Google" id="ProtNLM"/>
    </source>
</evidence>
<feature type="compositionally biased region" description="Basic and acidic residues" evidence="6">
    <location>
        <begin position="426"/>
        <end position="442"/>
    </location>
</feature>
<keyword evidence="5 7" id="KW-0472">Membrane</keyword>
<protein>
    <recommendedName>
        <fullName evidence="10">Polysaccharide biosynthesis protein</fullName>
    </recommendedName>
</protein>
<evidence type="ECO:0000256" key="6">
    <source>
        <dbReference type="SAM" id="MobiDB-lite"/>
    </source>
</evidence>
<comment type="subcellular location">
    <subcellularLocation>
        <location evidence="1">Cell membrane</location>
        <topology evidence="1">Multi-pass membrane protein</topology>
    </subcellularLocation>
</comment>
<keyword evidence="3 7" id="KW-0812">Transmembrane</keyword>
<comment type="caution">
    <text evidence="8">The sequence shown here is derived from an EMBL/GenBank/DDBJ whole genome shotgun (WGS) entry which is preliminary data.</text>
</comment>
<feature type="transmembrane region" description="Helical" evidence="7">
    <location>
        <begin position="124"/>
        <end position="147"/>
    </location>
</feature>
<feature type="transmembrane region" description="Helical" evidence="7">
    <location>
        <begin position="86"/>
        <end position="112"/>
    </location>
</feature>
<feature type="region of interest" description="Disordered" evidence="6">
    <location>
        <begin position="425"/>
        <end position="451"/>
    </location>
</feature>
<organism evidence="8 9">
    <name type="scientific">Nocardioides donggukensis</name>
    <dbReference type="NCBI Taxonomy" id="2774019"/>
    <lineage>
        <taxon>Bacteria</taxon>
        <taxon>Bacillati</taxon>
        <taxon>Actinomycetota</taxon>
        <taxon>Actinomycetes</taxon>
        <taxon>Propionibacteriales</taxon>
        <taxon>Nocardioidaceae</taxon>
        <taxon>Nocardioides</taxon>
    </lineage>
</organism>
<dbReference type="RefSeq" id="WP_192142042.1">
    <property type="nucleotide sequence ID" value="NZ_JACYXZ010000002.1"/>
</dbReference>
<dbReference type="GO" id="GO:0005886">
    <property type="term" value="C:plasma membrane"/>
    <property type="evidence" value="ECO:0007669"/>
    <property type="project" value="UniProtKB-SubCell"/>
</dbReference>
<proteinExistence type="predicted"/>
<feature type="transmembrane region" description="Helical" evidence="7">
    <location>
        <begin position="185"/>
        <end position="204"/>
    </location>
</feature>
<dbReference type="PANTHER" id="PTHR30250:SF11">
    <property type="entry name" value="O-ANTIGEN TRANSPORTER-RELATED"/>
    <property type="match status" value="1"/>
</dbReference>
<dbReference type="AlphaFoldDB" id="A0A927PZM0"/>
<reference evidence="8" key="1">
    <citation type="submission" date="2020-09" db="EMBL/GenBank/DDBJ databases">
        <title>Nocardioides sp. strain MJB4 16S ribosomal RNA gene Genome sequencing and assembly.</title>
        <authorList>
            <person name="Kim I."/>
        </authorList>
    </citation>
    <scope>NUCLEOTIDE SEQUENCE</scope>
    <source>
        <strain evidence="8">MJB4</strain>
    </source>
</reference>
<feature type="transmembrane region" description="Helical" evidence="7">
    <location>
        <begin position="266"/>
        <end position="289"/>
    </location>
</feature>
<name>A0A927PZM0_9ACTN</name>
<evidence type="ECO:0000256" key="2">
    <source>
        <dbReference type="ARBA" id="ARBA00022475"/>
    </source>
</evidence>
<evidence type="ECO:0000256" key="4">
    <source>
        <dbReference type="ARBA" id="ARBA00022989"/>
    </source>
</evidence>
<gene>
    <name evidence="8" type="ORF">IE331_07100</name>
</gene>
<feature type="transmembrane region" description="Helical" evidence="7">
    <location>
        <begin position="340"/>
        <end position="360"/>
    </location>
</feature>
<keyword evidence="9" id="KW-1185">Reference proteome</keyword>
<evidence type="ECO:0000256" key="7">
    <source>
        <dbReference type="SAM" id="Phobius"/>
    </source>
</evidence>
<evidence type="ECO:0000256" key="5">
    <source>
        <dbReference type="ARBA" id="ARBA00023136"/>
    </source>
</evidence>
<evidence type="ECO:0000313" key="8">
    <source>
        <dbReference type="EMBL" id="MBD8869385.1"/>
    </source>
</evidence>
<dbReference type="EMBL" id="JACYXZ010000002">
    <property type="protein sequence ID" value="MBD8869385.1"/>
    <property type="molecule type" value="Genomic_DNA"/>
</dbReference>
<sequence>MSAVTREVPRRILRPFLSLVSGQVIGTALGFAFWVLTARTVPVETVGVAAAAITAQPLLGKLATLGTGNHLIAELPLLRGSAQRHLLRAAAGTVAGAALVVGAVAALIAGLASDHLREGLGGALPVGTFLLGVVATSLGFMVDKAVLGLDRSDLQVLRNLVAAGLRLPLTAGLLTAGLTSAPTLLLAWVLPLAVGLVVVGVRLGRLTRDPDPVPRPRWREQVSRHGAGALRNHALDLSLAASPLLVPVVAAMTLPARANAEFTVAWLIATFVFIPPYMLATALFAASVNRTLEDFLGRMRTTLPAALGVSAALCVAAWVAGEQLLRVFGSEYAEQSARLLSLLVVAGLWMVVKDHLVVMCRVERRFDVITRLAGGAVLLELLGATLGAAVGGVTGLCVGWLLAQALEVYAIAPVLAGMAVSVVDPPGRESPGEADVEERRETAAPSMEEVT</sequence>
<dbReference type="InterPro" id="IPR050833">
    <property type="entry name" value="Poly_Biosynth_Transport"/>
</dbReference>
<feature type="transmembrane region" description="Helical" evidence="7">
    <location>
        <begin position="301"/>
        <end position="320"/>
    </location>
</feature>
<feature type="transmembrane region" description="Helical" evidence="7">
    <location>
        <begin position="12"/>
        <end position="34"/>
    </location>
</feature>
<evidence type="ECO:0000256" key="3">
    <source>
        <dbReference type="ARBA" id="ARBA00022692"/>
    </source>
</evidence>